<dbReference type="PANTHER" id="PTHR10133:SF27">
    <property type="entry name" value="DNA POLYMERASE NU"/>
    <property type="match status" value="1"/>
</dbReference>
<dbReference type="EMBL" id="LAZR01016658">
    <property type="protein sequence ID" value="KKM03548.1"/>
    <property type="molecule type" value="Genomic_DNA"/>
</dbReference>
<accession>A0A0F9JX98</accession>
<sequence length="195" mass="22234">ILAVVSQDREMLRVFDEGQDIHMNTAKKLNVSRDLAKRVNNAMHGGATATTVSIHTKIRDMRLCHRFIDDWNRTYRGAADWITTAQREGLRDGWALPTLFGRRIRVPEEFNKWGGLNKDAMMRKCSSYPILGSDGEVMKRAIILCVRNGLPPPVMAASVHDSLTFDGDVKLPIEELEMIPGFRIPFKVKQTLRWE</sequence>
<dbReference type="SUPFAM" id="SSF56672">
    <property type="entry name" value="DNA/RNA polymerases"/>
    <property type="match status" value="1"/>
</dbReference>
<dbReference type="AlphaFoldDB" id="A0A0F9JX98"/>
<dbReference type="PRINTS" id="PR00868">
    <property type="entry name" value="DNAPOLI"/>
</dbReference>
<dbReference type="InterPro" id="IPR002298">
    <property type="entry name" value="DNA_polymerase_A"/>
</dbReference>
<dbReference type="GO" id="GO:0003677">
    <property type="term" value="F:DNA binding"/>
    <property type="evidence" value="ECO:0007669"/>
    <property type="project" value="InterPro"/>
</dbReference>
<reference evidence="3" key="1">
    <citation type="journal article" date="2015" name="Nature">
        <title>Complex archaea that bridge the gap between prokaryotes and eukaryotes.</title>
        <authorList>
            <person name="Spang A."/>
            <person name="Saw J.H."/>
            <person name="Jorgensen S.L."/>
            <person name="Zaremba-Niedzwiedzka K."/>
            <person name="Martijn J."/>
            <person name="Lind A.E."/>
            <person name="van Eijk R."/>
            <person name="Schleper C."/>
            <person name="Guy L."/>
            <person name="Ettema T.J."/>
        </authorList>
    </citation>
    <scope>NUCLEOTIDE SEQUENCE</scope>
</reference>
<keyword evidence="1" id="KW-0235">DNA replication</keyword>
<dbReference type="InterPro" id="IPR001098">
    <property type="entry name" value="DNA-dir_DNA_pol_A_palm_dom"/>
</dbReference>
<dbReference type="Gene3D" id="3.30.70.370">
    <property type="match status" value="1"/>
</dbReference>
<organism evidence="3">
    <name type="scientific">marine sediment metagenome</name>
    <dbReference type="NCBI Taxonomy" id="412755"/>
    <lineage>
        <taxon>unclassified sequences</taxon>
        <taxon>metagenomes</taxon>
        <taxon>ecological metagenomes</taxon>
    </lineage>
</organism>
<dbReference type="GO" id="GO:0006261">
    <property type="term" value="P:DNA-templated DNA replication"/>
    <property type="evidence" value="ECO:0007669"/>
    <property type="project" value="InterPro"/>
</dbReference>
<feature type="non-terminal residue" evidence="3">
    <location>
        <position position="1"/>
    </location>
</feature>
<proteinExistence type="predicted"/>
<dbReference type="PANTHER" id="PTHR10133">
    <property type="entry name" value="DNA POLYMERASE I"/>
    <property type="match status" value="1"/>
</dbReference>
<dbReference type="InterPro" id="IPR043502">
    <property type="entry name" value="DNA/RNA_pol_sf"/>
</dbReference>
<evidence type="ECO:0000256" key="1">
    <source>
        <dbReference type="ARBA" id="ARBA00022705"/>
    </source>
</evidence>
<dbReference type="GO" id="GO:0003887">
    <property type="term" value="F:DNA-directed DNA polymerase activity"/>
    <property type="evidence" value="ECO:0007669"/>
    <property type="project" value="InterPro"/>
</dbReference>
<feature type="domain" description="DNA-directed DNA polymerase family A palm" evidence="2">
    <location>
        <begin position="1"/>
        <end position="175"/>
    </location>
</feature>
<dbReference type="SMART" id="SM00482">
    <property type="entry name" value="POLAc"/>
    <property type="match status" value="1"/>
</dbReference>
<name>A0A0F9JX98_9ZZZZ</name>
<protein>
    <recommendedName>
        <fullName evidence="2">DNA-directed DNA polymerase family A palm domain-containing protein</fullName>
    </recommendedName>
</protein>
<dbReference type="Gene3D" id="1.10.150.20">
    <property type="entry name" value="5' to 3' exonuclease, C-terminal subdomain"/>
    <property type="match status" value="1"/>
</dbReference>
<dbReference type="Pfam" id="PF00476">
    <property type="entry name" value="DNA_pol_A"/>
    <property type="match status" value="1"/>
</dbReference>
<comment type="caution">
    <text evidence="3">The sequence shown here is derived from an EMBL/GenBank/DDBJ whole genome shotgun (WGS) entry which is preliminary data.</text>
</comment>
<evidence type="ECO:0000259" key="2">
    <source>
        <dbReference type="SMART" id="SM00482"/>
    </source>
</evidence>
<evidence type="ECO:0000313" key="3">
    <source>
        <dbReference type="EMBL" id="KKM03548.1"/>
    </source>
</evidence>
<gene>
    <name evidence="3" type="ORF">LCGC14_1773290</name>
</gene>
<dbReference type="GO" id="GO:0006302">
    <property type="term" value="P:double-strand break repair"/>
    <property type="evidence" value="ECO:0007669"/>
    <property type="project" value="TreeGrafter"/>
</dbReference>